<protein>
    <submittedName>
        <fullName evidence="1">Uncharacterized protein</fullName>
    </submittedName>
</protein>
<accession>A0ACD5HIA8</accession>
<reference evidence="1 2" key="1">
    <citation type="journal article" date="2021" name="ISME J.">
        <title>Genomic evolution of the class Acidithiobacillia: deep-branching Proteobacteria living in extreme acidic conditions.</title>
        <authorList>
            <person name="Moya-Beltran A."/>
            <person name="Beard S."/>
            <person name="Rojas-Villalobos C."/>
            <person name="Issotta F."/>
            <person name="Gallardo Y."/>
            <person name="Ulloa R."/>
            <person name="Giaveno A."/>
            <person name="Degli Esposti M."/>
            <person name="Johnson D.B."/>
            <person name="Quatrini R."/>
        </authorList>
    </citation>
    <scope>NUCLEOTIDE SEQUENCE [LARGE SCALE GENOMIC DNA]</scope>
    <source>
        <strain evidence="1 2">GG1-14</strain>
    </source>
</reference>
<dbReference type="EMBL" id="CP127526">
    <property type="protein sequence ID" value="XRI74211.1"/>
    <property type="molecule type" value="Genomic_DNA"/>
</dbReference>
<proteinExistence type="predicted"/>
<evidence type="ECO:0000313" key="1">
    <source>
        <dbReference type="EMBL" id="XRI74211.1"/>
    </source>
</evidence>
<gene>
    <name evidence="1" type="ORF">HHS34_003175</name>
</gene>
<sequence length="143" mass="16119">MESPHLIILKKAIQGEQIPGAEQRDALVRLDHMLTDLAADLQIPFRGPYVGLRQAPEQHLLAVARHRWSQEDSRWGVAICSQHPRYDLRAEWTLATVSRERLPLVVQALPAFFSGYANIAAQTFAPSRPSVSRLKTLAELFAR</sequence>
<evidence type="ECO:0000313" key="2">
    <source>
        <dbReference type="Proteomes" id="UP001195965"/>
    </source>
</evidence>
<name>A0ACD5HIA8_9PROT</name>
<keyword evidence="2" id="KW-1185">Reference proteome</keyword>
<dbReference type="Proteomes" id="UP001195965">
    <property type="component" value="Chromosome"/>
</dbReference>
<organism evidence="1 2">
    <name type="scientific">Acidithiobacillus montserratensis</name>
    <dbReference type="NCBI Taxonomy" id="2729135"/>
    <lineage>
        <taxon>Bacteria</taxon>
        <taxon>Pseudomonadati</taxon>
        <taxon>Pseudomonadota</taxon>
        <taxon>Acidithiobacillia</taxon>
        <taxon>Acidithiobacillales</taxon>
        <taxon>Acidithiobacillaceae</taxon>
        <taxon>Acidithiobacillus</taxon>
    </lineage>
</organism>